<dbReference type="HOGENOM" id="CLU_009313_4_1_1"/>
<feature type="transmembrane region" description="Helical" evidence="7">
    <location>
        <begin position="188"/>
        <end position="207"/>
    </location>
</feature>
<evidence type="ECO:0000256" key="4">
    <source>
        <dbReference type="ARBA" id="ARBA00022989"/>
    </source>
</evidence>
<feature type="transmembrane region" description="Helical" evidence="7">
    <location>
        <begin position="143"/>
        <end position="167"/>
    </location>
</feature>
<dbReference type="OMA" id="NCLAFIY"/>
<proteinExistence type="inferred from homology"/>
<name>D8SEA6_SELML</name>
<evidence type="ECO:0000256" key="1">
    <source>
        <dbReference type="ARBA" id="ARBA00004141"/>
    </source>
</evidence>
<feature type="transmembrane region" description="Helical" evidence="7">
    <location>
        <begin position="379"/>
        <end position="399"/>
    </location>
</feature>
<dbReference type="SUPFAM" id="SSF103473">
    <property type="entry name" value="MFS general substrate transporter"/>
    <property type="match status" value="1"/>
</dbReference>
<dbReference type="InParanoid" id="D8SEA6"/>
<accession>D8SEA6</accession>
<dbReference type="KEGG" id="smo:SELMODRAFT_115215"/>
<evidence type="ECO:0000256" key="5">
    <source>
        <dbReference type="ARBA" id="ARBA00023136"/>
    </source>
</evidence>
<evidence type="ECO:0000256" key="7">
    <source>
        <dbReference type="SAM" id="Phobius"/>
    </source>
</evidence>
<comment type="similarity">
    <text evidence="2 6">Belongs to the major facilitator superfamily. Proton-dependent oligopeptide transporter (POT/PTR) (TC 2.A.17) family.</text>
</comment>
<protein>
    <submittedName>
        <fullName evidence="8">Uncharacterized protein</fullName>
    </submittedName>
</protein>
<gene>
    <name evidence="8" type="ORF">SELMODRAFT_115215</name>
</gene>
<dbReference type="Gene3D" id="1.20.1250.20">
    <property type="entry name" value="MFS general substrate transporter like domains"/>
    <property type="match status" value="1"/>
</dbReference>
<dbReference type="Gramene" id="EFJ17256">
    <property type="protein sequence ID" value="EFJ17256"/>
    <property type="gene ID" value="SELMODRAFT_115215"/>
</dbReference>
<sequence>MRSLLTSEFTKDGSVDSLGRPSVRRKTGGWRACPFILGNECSERLAFYGINTNLVTYLIKEYHQGNAMAAKNVTIWSGTGYVTPILGAFLADAYWGRYRTIAVFSSLYLVGLILLTLSASLPSLKPPSCDKMSCQHASLGQLIFFYVSLYFVALGMGGIKPCISAFGADQFDNSDPVERKNKGHFFNWFYLSINVGGLVATTCLVYIQDNTSWALGFGIPAACMAVSIGSFLLGSPLYRHQRPQGSPLVRVAQVLVAAFRKCFVQVPADKELLHGSKESNGSSISGSFRQVYFKTLVNSGLLSWKFLDKAAVNTGSKKGTLPGPWKLCPVSQVDEVKTLLRILPIWATLIIFTTVYSQISTTFIEQGSRMDTNVLGFKISPASMSTFEILTVILMVPIYDRILIKLARRVSGHPQGFTQLQRMGIGLAIGILSMVVASATESKRLELARTHKLVDDAVKPVPMTIVWQLPQIVILGIAETFTYIGQLEFFYEQAPDSMRSLGTAVALTTFGLGNYLNGFLIMVVSRVTSNGGSSPGWIPDNLNLGHLNFYYDLLAFLSACNLVWYLIFAKAFKYRESSGRTSCLLH</sequence>
<dbReference type="GO" id="GO:0022857">
    <property type="term" value="F:transmembrane transporter activity"/>
    <property type="evidence" value="ECO:0000318"/>
    <property type="project" value="GO_Central"/>
</dbReference>
<keyword evidence="9" id="KW-1185">Reference proteome</keyword>
<feature type="transmembrane region" description="Helical" evidence="7">
    <location>
        <begin position="75"/>
        <end position="95"/>
    </location>
</feature>
<keyword evidence="3 6" id="KW-0812">Transmembrane</keyword>
<feature type="transmembrane region" description="Helical" evidence="7">
    <location>
        <begin position="465"/>
        <end position="484"/>
    </location>
</feature>
<keyword evidence="5 7" id="KW-0472">Membrane</keyword>
<evidence type="ECO:0000256" key="2">
    <source>
        <dbReference type="ARBA" id="ARBA00005982"/>
    </source>
</evidence>
<dbReference type="eggNOG" id="KOG1237">
    <property type="taxonomic scope" value="Eukaryota"/>
</dbReference>
<keyword evidence="4 7" id="KW-1133">Transmembrane helix</keyword>
<evidence type="ECO:0000313" key="9">
    <source>
        <dbReference type="Proteomes" id="UP000001514"/>
    </source>
</evidence>
<dbReference type="EMBL" id="GL377615">
    <property type="protein sequence ID" value="EFJ17256.1"/>
    <property type="molecule type" value="Genomic_DNA"/>
</dbReference>
<comment type="subcellular location">
    <subcellularLocation>
        <location evidence="1 6">Membrane</location>
        <topology evidence="1 6">Multi-pass membrane protein</topology>
    </subcellularLocation>
</comment>
<keyword evidence="6" id="KW-0813">Transport</keyword>
<dbReference type="InterPro" id="IPR036259">
    <property type="entry name" value="MFS_trans_sf"/>
</dbReference>
<feature type="transmembrane region" description="Helical" evidence="7">
    <location>
        <begin position="549"/>
        <end position="568"/>
    </location>
</feature>
<feature type="transmembrane region" description="Helical" evidence="7">
    <location>
        <begin position="420"/>
        <end position="439"/>
    </location>
</feature>
<dbReference type="InterPro" id="IPR018456">
    <property type="entry name" value="PTR2_symporter_CS"/>
</dbReference>
<feature type="transmembrane region" description="Helical" evidence="7">
    <location>
        <begin position="102"/>
        <end position="123"/>
    </location>
</feature>
<dbReference type="GO" id="GO:0055085">
    <property type="term" value="P:transmembrane transport"/>
    <property type="evidence" value="ECO:0000318"/>
    <property type="project" value="GO_Central"/>
</dbReference>
<feature type="transmembrane region" description="Helical" evidence="7">
    <location>
        <begin position="505"/>
        <end position="529"/>
    </location>
</feature>
<reference evidence="8 9" key="1">
    <citation type="journal article" date="2011" name="Science">
        <title>The Selaginella genome identifies genetic changes associated with the evolution of vascular plants.</title>
        <authorList>
            <person name="Banks J.A."/>
            <person name="Nishiyama T."/>
            <person name="Hasebe M."/>
            <person name="Bowman J.L."/>
            <person name="Gribskov M."/>
            <person name="dePamphilis C."/>
            <person name="Albert V.A."/>
            <person name="Aono N."/>
            <person name="Aoyama T."/>
            <person name="Ambrose B.A."/>
            <person name="Ashton N.W."/>
            <person name="Axtell M.J."/>
            <person name="Barker E."/>
            <person name="Barker M.S."/>
            <person name="Bennetzen J.L."/>
            <person name="Bonawitz N.D."/>
            <person name="Chapple C."/>
            <person name="Cheng C."/>
            <person name="Correa L.G."/>
            <person name="Dacre M."/>
            <person name="DeBarry J."/>
            <person name="Dreyer I."/>
            <person name="Elias M."/>
            <person name="Engstrom E.M."/>
            <person name="Estelle M."/>
            <person name="Feng L."/>
            <person name="Finet C."/>
            <person name="Floyd S.K."/>
            <person name="Frommer W.B."/>
            <person name="Fujita T."/>
            <person name="Gramzow L."/>
            <person name="Gutensohn M."/>
            <person name="Harholt J."/>
            <person name="Hattori M."/>
            <person name="Heyl A."/>
            <person name="Hirai T."/>
            <person name="Hiwatashi Y."/>
            <person name="Ishikawa M."/>
            <person name="Iwata M."/>
            <person name="Karol K.G."/>
            <person name="Koehler B."/>
            <person name="Kolukisaoglu U."/>
            <person name="Kubo M."/>
            <person name="Kurata T."/>
            <person name="Lalonde S."/>
            <person name="Li K."/>
            <person name="Li Y."/>
            <person name="Litt A."/>
            <person name="Lyons E."/>
            <person name="Manning G."/>
            <person name="Maruyama T."/>
            <person name="Michael T.P."/>
            <person name="Mikami K."/>
            <person name="Miyazaki S."/>
            <person name="Morinaga S."/>
            <person name="Murata T."/>
            <person name="Mueller-Roeber B."/>
            <person name="Nelson D.R."/>
            <person name="Obara M."/>
            <person name="Oguri Y."/>
            <person name="Olmstead R.G."/>
            <person name="Onodera N."/>
            <person name="Petersen B.L."/>
            <person name="Pils B."/>
            <person name="Prigge M."/>
            <person name="Rensing S.A."/>
            <person name="Riano-Pachon D.M."/>
            <person name="Roberts A.W."/>
            <person name="Sato Y."/>
            <person name="Scheller H.V."/>
            <person name="Schulz B."/>
            <person name="Schulz C."/>
            <person name="Shakirov E.V."/>
            <person name="Shibagaki N."/>
            <person name="Shinohara N."/>
            <person name="Shippen D.E."/>
            <person name="Soerensen I."/>
            <person name="Sotooka R."/>
            <person name="Sugimoto N."/>
            <person name="Sugita M."/>
            <person name="Sumikawa N."/>
            <person name="Tanurdzic M."/>
            <person name="Theissen G."/>
            <person name="Ulvskov P."/>
            <person name="Wakazuki S."/>
            <person name="Weng J.K."/>
            <person name="Willats W.W."/>
            <person name="Wipf D."/>
            <person name="Wolf P.G."/>
            <person name="Yang L."/>
            <person name="Zimmer A.D."/>
            <person name="Zhu Q."/>
            <person name="Mitros T."/>
            <person name="Hellsten U."/>
            <person name="Loque D."/>
            <person name="Otillar R."/>
            <person name="Salamov A."/>
            <person name="Schmutz J."/>
            <person name="Shapiro H."/>
            <person name="Lindquist E."/>
            <person name="Lucas S."/>
            <person name="Rokhsar D."/>
            <person name="Grigoriev I.V."/>
        </authorList>
    </citation>
    <scope>NUCLEOTIDE SEQUENCE [LARGE SCALE GENOMIC DNA]</scope>
</reference>
<dbReference type="CDD" id="cd17351">
    <property type="entry name" value="MFS_NPF"/>
    <property type="match status" value="1"/>
</dbReference>
<dbReference type="GO" id="GO:0006857">
    <property type="term" value="P:oligopeptide transport"/>
    <property type="evidence" value="ECO:0007669"/>
    <property type="project" value="InterPro"/>
</dbReference>
<dbReference type="PANTHER" id="PTHR11654">
    <property type="entry name" value="OLIGOPEPTIDE TRANSPORTER-RELATED"/>
    <property type="match status" value="1"/>
</dbReference>
<feature type="transmembrane region" description="Helical" evidence="7">
    <location>
        <begin position="339"/>
        <end position="359"/>
    </location>
</feature>
<dbReference type="Pfam" id="PF00854">
    <property type="entry name" value="PTR2"/>
    <property type="match status" value="1"/>
</dbReference>
<dbReference type="AlphaFoldDB" id="D8SEA6"/>
<dbReference type="InterPro" id="IPR000109">
    <property type="entry name" value="POT_fam"/>
</dbReference>
<dbReference type="PROSITE" id="PS01022">
    <property type="entry name" value="PTR2_1"/>
    <property type="match status" value="1"/>
</dbReference>
<dbReference type="GO" id="GO:0016020">
    <property type="term" value="C:membrane"/>
    <property type="evidence" value="ECO:0000318"/>
    <property type="project" value="GO_Central"/>
</dbReference>
<evidence type="ECO:0000256" key="3">
    <source>
        <dbReference type="ARBA" id="ARBA00022692"/>
    </source>
</evidence>
<dbReference type="PROSITE" id="PS01023">
    <property type="entry name" value="PTR2_2"/>
    <property type="match status" value="1"/>
</dbReference>
<evidence type="ECO:0000256" key="6">
    <source>
        <dbReference type="RuleBase" id="RU003755"/>
    </source>
</evidence>
<feature type="transmembrane region" description="Helical" evidence="7">
    <location>
        <begin position="213"/>
        <end position="233"/>
    </location>
</feature>
<organism evidence="9">
    <name type="scientific">Selaginella moellendorffii</name>
    <name type="common">Spikemoss</name>
    <dbReference type="NCBI Taxonomy" id="88036"/>
    <lineage>
        <taxon>Eukaryota</taxon>
        <taxon>Viridiplantae</taxon>
        <taxon>Streptophyta</taxon>
        <taxon>Embryophyta</taxon>
        <taxon>Tracheophyta</taxon>
        <taxon>Lycopodiopsida</taxon>
        <taxon>Selaginellales</taxon>
        <taxon>Selaginellaceae</taxon>
        <taxon>Selaginella</taxon>
    </lineage>
</organism>
<dbReference type="Proteomes" id="UP000001514">
    <property type="component" value="Unassembled WGS sequence"/>
</dbReference>
<evidence type="ECO:0000313" key="8">
    <source>
        <dbReference type="EMBL" id="EFJ17256.1"/>
    </source>
</evidence>